<proteinExistence type="predicted"/>
<dbReference type="RefSeq" id="WP_044223048.1">
    <property type="nucleotide sequence ID" value="NZ_JBKAGJ010000009.1"/>
</dbReference>
<keyword evidence="2" id="KW-1185">Reference proteome</keyword>
<accession>A0A098S6S6</accession>
<reference evidence="1 2" key="1">
    <citation type="journal article" date="2014" name="Int. J. Syst. Evol. Microbiol.">
        <title>Phaeodactylibacter xiamenensis gen. nov., sp. nov., a member of the family Saprospiraceae isolated from the marine alga Phaeodactylum tricornutum.</title>
        <authorList>
            <person name="Chen Z.Jr."/>
            <person name="Lei X."/>
            <person name="Lai Q."/>
            <person name="Li Y."/>
            <person name="Zhang B."/>
            <person name="Zhang J."/>
            <person name="Zhang H."/>
            <person name="Yang L."/>
            <person name="Zheng W."/>
            <person name="Tian Y."/>
            <person name="Yu Z."/>
            <person name="Xu H.Jr."/>
            <person name="Zheng T."/>
        </authorList>
    </citation>
    <scope>NUCLEOTIDE SEQUENCE [LARGE SCALE GENOMIC DNA]</scope>
    <source>
        <strain evidence="1 2">KD52</strain>
    </source>
</reference>
<evidence type="ECO:0000313" key="1">
    <source>
        <dbReference type="EMBL" id="KGE87333.1"/>
    </source>
</evidence>
<dbReference type="EMBL" id="JPOS01000038">
    <property type="protein sequence ID" value="KGE87333.1"/>
    <property type="molecule type" value="Genomic_DNA"/>
</dbReference>
<comment type="caution">
    <text evidence="1">The sequence shown here is derived from an EMBL/GenBank/DDBJ whole genome shotgun (WGS) entry which is preliminary data.</text>
</comment>
<gene>
    <name evidence="1" type="ORF">IX84_17065</name>
</gene>
<dbReference type="AlphaFoldDB" id="A0A098S6S6"/>
<dbReference type="OrthoDB" id="9805802at2"/>
<protein>
    <recommendedName>
        <fullName evidence="3">TIGR02646 family protein</fullName>
    </recommendedName>
</protein>
<dbReference type="Proteomes" id="UP000029736">
    <property type="component" value="Unassembled WGS sequence"/>
</dbReference>
<dbReference type="STRING" id="1524460.IX84_17065"/>
<name>A0A098S6S6_9BACT</name>
<organism evidence="1 2">
    <name type="scientific">Phaeodactylibacter xiamenensis</name>
    <dbReference type="NCBI Taxonomy" id="1524460"/>
    <lineage>
        <taxon>Bacteria</taxon>
        <taxon>Pseudomonadati</taxon>
        <taxon>Bacteroidota</taxon>
        <taxon>Saprospiria</taxon>
        <taxon>Saprospirales</taxon>
        <taxon>Haliscomenobacteraceae</taxon>
        <taxon>Phaeodactylibacter</taxon>
    </lineage>
</organism>
<evidence type="ECO:0000313" key="2">
    <source>
        <dbReference type="Proteomes" id="UP000029736"/>
    </source>
</evidence>
<evidence type="ECO:0008006" key="3">
    <source>
        <dbReference type="Google" id="ProtNLM"/>
    </source>
</evidence>
<sequence>MKYILKAAGNEPQSLKEVRSTPGSTYDDCNKADIRRALLKEQGHICAYCMSRISNDLDMEGRPKMNIEHYVAQSGEDGEKLRLNYFNMLGVCTGGEGGPAHLMHCDKSRKNATLTVDPRKPQCEDLVKFAANGTVFSEDERVETDLNQTLNLNIRSLKSGRVAAIQAAKSTLKSYSKGAIQQQLKKLEQKGSEGKYEVYCQAAIYILRKKLHQL</sequence>